<dbReference type="EMBL" id="BNCP01000006">
    <property type="protein sequence ID" value="GIL74914.1"/>
    <property type="molecule type" value="Genomic_DNA"/>
</dbReference>
<organism evidence="1 2">
    <name type="scientific">Volvox reticuliferus</name>
    <dbReference type="NCBI Taxonomy" id="1737510"/>
    <lineage>
        <taxon>Eukaryota</taxon>
        <taxon>Viridiplantae</taxon>
        <taxon>Chlorophyta</taxon>
        <taxon>core chlorophytes</taxon>
        <taxon>Chlorophyceae</taxon>
        <taxon>CS clade</taxon>
        <taxon>Chlamydomonadales</taxon>
        <taxon>Volvocaceae</taxon>
        <taxon>Volvox</taxon>
    </lineage>
</organism>
<evidence type="ECO:0000313" key="2">
    <source>
        <dbReference type="Proteomes" id="UP000747110"/>
    </source>
</evidence>
<name>A0A8J4D6K1_9CHLO</name>
<dbReference type="SUPFAM" id="SSF47072">
    <property type="entry name" value="Cysteine alpha-hairpin motif"/>
    <property type="match status" value="1"/>
</dbReference>
<accession>A0A8J4D6K1</accession>
<sequence length="155" mass="16484">MSKAAHEVTFSVGLLEKLAGLKKKEPPKPAAQRPQVQLPLRSPISSDAARLLALDKQIIRQLQATKEVSGLLLKHEEAELSQVTAKAQELLQEYSVSTKTPPCQSEAAACAECFQANAKEAWRCSSVAEAYRLCSTQAFRGGPAAVVAAAAAARG</sequence>
<dbReference type="Proteomes" id="UP000747110">
    <property type="component" value="Unassembled WGS sequence"/>
</dbReference>
<comment type="caution">
    <text evidence="1">The sequence shown here is derived from an EMBL/GenBank/DDBJ whole genome shotgun (WGS) entry which is preliminary data.</text>
</comment>
<evidence type="ECO:0000313" key="1">
    <source>
        <dbReference type="EMBL" id="GIL74914.1"/>
    </source>
</evidence>
<dbReference type="PANTHER" id="PTHR47587:SF2">
    <property type="entry name" value="OS05G0103500 PROTEIN"/>
    <property type="match status" value="1"/>
</dbReference>
<dbReference type="InterPro" id="IPR009069">
    <property type="entry name" value="Cys_alpha_HP_mot_SF"/>
</dbReference>
<dbReference type="PANTHER" id="PTHR47587">
    <property type="entry name" value="OS05G0103500 PROTEIN"/>
    <property type="match status" value="1"/>
</dbReference>
<dbReference type="OrthoDB" id="541597at2759"/>
<dbReference type="AlphaFoldDB" id="A0A8J4D6K1"/>
<keyword evidence="2" id="KW-1185">Reference proteome</keyword>
<reference evidence="1" key="1">
    <citation type="journal article" date="2021" name="Proc. Natl. Acad. Sci. U.S.A.">
        <title>Three genomes in the algal genus Volvox reveal the fate of a haploid sex-determining region after a transition to homothallism.</title>
        <authorList>
            <person name="Yamamoto K."/>
            <person name="Hamaji T."/>
            <person name="Kawai-Toyooka H."/>
            <person name="Matsuzaki R."/>
            <person name="Takahashi F."/>
            <person name="Nishimura Y."/>
            <person name="Kawachi M."/>
            <person name="Noguchi H."/>
            <person name="Minakuchi Y."/>
            <person name="Umen J.G."/>
            <person name="Toyoda A."/>
            <person name="Nozaki H."/>
        </authorList>
    </citation>
    <scope>NUCLEOTIDE SEQUENCE</scope>
    <source>
        <strain evidence="1">NIES-3786</strain>
    </source>
</reference>
<protein>
    <submittedName>
        <fullName evidence="1">Uncharacterized protein</fullName>
    </submittedName>
</protein>
<proteinExistence type="predicted"/>
<gene>
    <name evidence="1" type="ORF">Vretifemale_4775</name>
</gene>